<dbReference type="STRING" id="5364.A0A5C3MUY5"/>
<keyword evidence="2" id="KW-1185">Reference proteome</keyword>
<dbReference type="OrthoDB" id="2748701at2759"/>
<name>A0A5C3MUY5_9AGAM</name>
<dbReference type="EMBL" id="ML213518">
    <property type="protein sequence ID" value="TFK48743.1"/>
    <property type="molecule type" value="Genomic_DNA"/>
</dbReference>
<accession>A0A5C3MUY5</accession>
<evidence type="ECO:0000313" key="1">
    <source>
        <dbReference type="EMBL" id="TFK48743.1"/>
    </source>
</evidence>
<gene>
    <name evidence="1" type="ORF">OE88DRAFT_1663879</name>
</gene>
<evidence type="ECO:0008006" key="3">
    <source>
        <dbReference type="Google" id="ProtNLM"/>
    </source>
</evidence>
<protein>
    <recommendedName>
        <fullName evidence="3">F-box domain-containing protein</fullName>
    </recommendedName>
</protein>
<organism evidence="1 2">
    <name type="scientific">Heliocybe sulcata</name>
    <dbReference type="NCBI Taxonomy" id="5364"/>
    <lineage>
        <taxon>Eukaryota</taxon>
        <taxon>Fungi</taxon>
        <taxon>Dikarya</taxon>
        <taxon>Basidiomycota</taxon>
        <taxon>Agaricomycotina</taxon>
        <taxon>Agaricomycetes</taxon>
        <taxon>Gloeophyllales</taxon>
        <taxon>Gloeophyllaceae</taxon>
        <taxon>Heliocybe</taxon>
    </lineage>
</organism>
<sequence>MFSFACTDDGKTGCSLAAVSRYVRDGSRRVRFQSVCVENYDQLQKLCILLENLPAPDRNVRNLFLTGPTSPEAPNTDGLDRQASLRAIRAWKDRLHEQGKEASLFIARLVHAISSTLQLVCFFVPPESQIELHHISVSLPVLEEITLPDANILCPLTITEPVQLFPKLKRVHFAGPYVDHLDQVLRLLPQFGPSVTHVRITGLEQSRRDPRELQTTPQTALQKLEKCDGGRPERECARPPENLRDVVVQMGPEPCTGFRMFNPGFLPYELVRKRLEELSGARNQLKITMLAAQTNLDDYNLAAAKEMWLDRVNGGSGCWIL</sequence>
<reference evidence="1 2" key="1">
    <citation type="journal article" date="2019" name="Nat. Ecol. Evol.">
        <title>Megaphylogeny resolves global patterns of mushroom evolution.</title>
        <authorList>
            <person name="Varga T."/>
            <person name="Krizsan K."/>
            <person name="Foldi C."/>
            <person name="Dima B."/>
            <person name="Sanchez-Garcia M."/>
            <person name="Sanchez-Ramirez S."/>
            <person name="Szollosi G.J."/>
            <person name="Szarkandi J.G."/>
            <person name="Papp V."/>
            <person name="Albert L."/>
            <person name="Andreopoulos W."/>
            <person name="Angelini C."/>
            <person name="Antonin V."/>
            <person name="Barry K.W."/>
            <person name="Bougher N.L."/>
            <person name="Buchanan P."/>
            <person name="Buyck B."/>
            <person name="Bense V."/>
            <person name="Catcheside P."/>
            <person name="Chovatia M."/>
            <person name="Cooper J."/>
            <person name="Damon W."/>
            <person name="Desjardin D."/>
            <person name="Finy P."/>
            <person name="Geml J."/>
            <person name="Haridas S."/>
            <person name="Hughes K."/>
            <person name="Justo A."/>
            <person name="Karasinski D."/>
            <person name="Kautmanova I."/>
            <person name="Kiss B."/>
            <person name="Kocsube S."/>
            <person name="Kotiranta H."/>
            <person name="LaButti K.M."/>
            <person name="Lechner B.E."/>
            <person name="Liimatainen K."/>
            <person name="Lipzen A."/>
            <person name="Lukacs Z."/>
            <person name="Mihaltcheva S."/>
            <person name="Morgado L.N."/>
            <person name="Niskanen T."/>
            <person name="Noordeloos M.E."/>
            <person name="Ohm R.A."/>
            <person name="Ortiz-Santana B."/>
            <person name="Ovrebo C."/>
            <person name="Racz N."/>
            <person name="Riley R."/>
            <person name="Savchenko A."/>
            <person name="Shiryaev A."/>
            <person name="Soop K."/>
            <person name="Spirin V."/>
            <person name="Szebenyi C."/>
            <person name="Tomsovsky M."/>
            <person name="Tulloss R.E."/>
            <person name="Uehling J."/>
            <person name="Grigoriev I.V."/>
            <person name="Vagvolgyi C."/>
            <person name="Papp T."/>
            <person name="Martin F.M."/>
            <person name="Miettinen O."/>
            <person name="Hibbett D.S."/>
            <person name="Nagy L.G."/>
        </authorList>
    </citation>
    <scope>NUCLEOTIDE SEQUENCE [LARGE SCALE GENOMIC DNA]</scope>
    <source>
        <strain evidence="1 2">OMC1185</strain>
    </source>
</reference>
<evidence type="ECO:0000313" key="2">
    <source>
        <dbReference type="Proteomes" id="UP000305948"/>
    </source>
</evidence>
<dbReference type="AlphaFoldDB" id="A0A5C3MUY5"/>
<dbReference type="Proteomes" id="UP000305948">
    <property type="component" value="Unassembled WGS sequence"/>
</dbReference>
<proteinExistence type="predicted"/>